<feature type="compositionally biased region" description="Gly residues" evidence="4">
    <location>
        <begin position="88"/>
        <end position="103"/>
    </location>
</feature>
<gene>
    <name evidence="7" type="ORF">Sradi_5527300</name>
</gene>
<comment type="subcellular location">
    <subcellularLocation>
        <location evidence="1">Secreted</location>
    </subcellularLocation>
</comment>
<dbReference type="InterPro" id="IPR036574">
    <property type="entry name" value="Scorpion_toxin-like_sf"/>
</dbReference>
<dbReference type="GO" id="GO:0005576">
    <property type="term" value="C:extracellular region"/>
    <property type="evidence" value="ECO:0007669"/>
    <property type="project" value="UniProtKB-SubCell"/>
</dbReference>
<reference evidence="7" key="1">
    <citation type="submission" date="2020-06" db="EMBL/GenBank/DDBJ databases">
        <authorList>
            <person name="Li T."/>
            <person name="Hu X."/>
            <person name="Zhang T."/>
            <person name="Song X."/>
            <person name="Zhang H."/>
            <person name="Dai N."/>
            <person name="Sheng W."/>
            <person name="Hou X."/>
            <person name="Wei L."/>
        </authorList>
    </citation>
    <scope>NUCLEOTIDE SEQUENCE</scope>
    <source>
        <strain evidence="7">G02</strain>
        <tissue evidence="7">Leaf</tissue>
    </source>
</reference>
<organism evidence="7">
    <name type="scientific">Sesamum radiatum</name>
    <name type="common">Black benniseed</name>
    <dbReference type="NCBI Taxonomy" id="300843"/>
    <lineage>
        <taxon>Eukaryota</taxon>
        <taxon>Viridiplantae</taxon>
        <taxon>Streptophyta</taxon>
        <taxon>Embryophyta</taxon>
        <taxon>Tracheophyta</taxon>
        <taxon>Spermatophyta</taxon>
        <taxon>Magnoliopsida</taxon>
        <taxon>eudicotyledons</taxon>
        <taxon>Gunneridae</taxon>
        <taxon>Pentapetalae</taxon>
        <taxon>asterids</taxon>
        <taxon>lamiids</taxon>
        <taxon>Lamiales</taxon>
        <taxon>Pedaliaceae</taxon>
        <taxon>Sesamum</taxon>
    </lineage>
</organism>
<dbReference type="Gene3D" id="3.30.30.10">
    <property type="entry name" value="Knottin, scorpion toxin-like"/>
    <property type="match status" value="1"/>
</dbReference>
<dbReference type="EMBL" id="JACGWJ010000025">
    <property type="protein sequence ID" value="KAL0316491.1"/>
    <property type="molecule type" value="Genomic_DNA"/>
</dbReference>
<evidence type="ECO:0000256" key="3">
    <source>
        <dbReference type="ARBA" id="ARBA00023157"/>
    </source>
</evidence>
<keyword evidence="5" id="KW-0732">Signal</keyword>
<evidence type="ECO:0000313" key="7">
    <source>
        <dbReference type="EMBL" id="KAL0316491.1"/>
    </source>
</evidence>
<keyword evidence="3" id="KW-1015">Disulfide bond</keyword>
<feature type="signal peptide" evidence="5">
    <location>
        <begin position="1"/>
        <end position="26"/>
    </location>
</feature>
<feature type="domain" description="Knottins-like" evidence="6">
    <location>
        <begin position="27"/>
        <end position="74"/>
    </location>
</feature>
<comment type="caution">
    <text evidence="7">The sequence shown here is derived from an EMBL/GenBank/DDBJ whole genome shotgun (WGS) entry which is preliminary data.</text>
</comment>
<proteinExistence type="predicted"/>
<reference evidence="7" key="2">
    <citation type="journal article" date="2024" name="Plant">
        <title>Genomic evolution and insights into agronomic trait innovations of Sesamum species.</title>
        <authorList>
            <person name="Miao H."/>
            <person name="Wang L."/>
            <person name="Qu L."/>
            <person name="Liu H."/>
            <person name="Sun Y."/>
            <person name="Le M."/>
            <person name="Wang Q."/>
            <person name="Wei S."/>
            <person name="Zheng Y."/>
            <person name="Lin W."/>
            <person name="Duan Y."/>
            <person name="Cao H."/>
            <person name="Xiong S."/>
            <person name="Wang X."/>
            <person name="Wei L."/>
            <person name="Li C."/>
            <person name="Ma Q."/>
            <person name="Ju M."/>
            <person name="Zhao R."/>
            <person name="Li G."/>
            <person name="Mu C."/>
            <person name="Tian Q."/>
            <person name="Mei H."/>
            <person name="Zhang T."/>
            <person name="Gao T."/>
            <person name="Zhang H."/>
        </authorList>
    </citation>
    <scope>NUCLEOTIDE SEQUENCE</scope>
    <source>
        <strain evidence="7">G02</strain>
    </source>
</reference>
<accession>A0AAW2LE76</accession>
<evidence type="ECO:0000256" key="2">
    <source>
        <dbReference type="ARBA" id="ARBA00022525"/>
    </source>
</evidence>
<protein>
    <recommendedName>
        <fullName evidence="6">Knottins-like domain-containing protein</fullName>
    </recommendedName>
</protein>
<dbReference type="GO" id="GO:0006952">
    <property type="term" value="P:defense response"/>
    <property type="evidence" value="ECO:0007669"/>
    <property type="project" value="TreeGrafter"/>
</dbReference>
<feature type="chain" id="PRO_5043340727" description="Knottins-like domain-containing protein" evidence="5">
    <location>
        <begin position="27"/>
        <end position="117"/>
    </location>
</feature>
<feature type="region of interest" description="Disordered" evidence="4">
    <location>
        <begin position="80"/>
        <end position="117"/>
    </location>
</feature>
<keyword evidence="2" id="KW-0964">Secreted</keyword>
<name>A0AAW2LE76_SESRA</name>
<dbReference type="Pfam" id="PF00304">
    <property type="entry name" value="Gamma-thionin"/>
    <property type="match status" value="1"/>
</dbReference>
<dbReference type="PANTHER" id="PTHR33147">
    <property type="entry name" value="DEFENSIN-LIKE PROTEIN 1"/>
    <property type="match status" value="1"/>
</dbReference>
<evidence type="ECO:0000256" key="1">
    <source>
        <dbReference type="ARBA" id="ARBA00004613"/>
    </source>
</evidence>
<dbReference type="SUPFAM" id="SSF57095">
    <property type="entry name" value="Scorpion toxin-like"/>
    <property type="match status" value="1"/>
</dbReference>
<dbReference type="InterPro" id="IPR003614">
    <property type="entry name" value="Knottins"/>
</dbReference>
<evidence type="ECO:0000256" key="4">
    <source>
        <dbReference type="SAM" id="MobiDB-lite"/>
    </source>
</evidence>
<evidence type="ECO:0000256" key="5">
    <source>
        <dbReference type="SAM" id="SignalP"/>
    </source>
</evidence>
<sequence length="117" mass="12697">MEKTFSTFVMLLTLLMIHEVVILTEARICYSKSKQYRGICYFRSHASNCKSICKREKFISGRRHNRGCFCFKRCGGDPRPHPPHSDGGEGGGDVGSGSGGGEGGGDEGGEAPPSFKH</sequence>
<evidence type="ECO:0000259" key="6">
    <source>
        <dbReference type="Pfam" id="PF00304"/>
    </source>
</evidence>
<dbReference type="PANTHER" id="PTHR33147:SF106">
    <property type="entry name" value="DEFENSIN-LIKE PROTEIN 11"/>
    <property type="match status" value="1"/>
</dbReference>
<dbReference type="AlphaFoldDB" id="A0AAW2LE76"/>